<dbReference type="Proteomes" id="UP001372338">
    <property type="component" value="Unassembled WGS sequence"/>
</dbReference>
<evidence type="ECO:0000313" key="3">
    <source>
        <dbReference type="Proteomes" id="UP001372338"/>
    </source>
</evidence>
<gene>
    <name evidence="2" type="ORF">RIF29_10751</name>
</gene>
<sequence length="135" mass="14989">MSTFSLSLSKSSLPSLVSHSENSLTHSENSRSFETLTTAALATLTPLVSHGATLTSSPRFSRRQFPSGLALSRLLSSQEAGSKGCMRDMQENDFLHDVFDFTLKKKYLNNNEHMMSGLEKRMLKSKTTVLNKSRT</sequence>
<keyword evidence="3" id="KW-1185">Reference proteome</keyword>
<name>A0AAN9FZ68_CROPI</name>
<evidence type="ECO:0000313" key="2">
    <source>
        <dbReference type="EMBL" id="KAK7282165.1"/>
    </source>
</evidence>
<evidence type="ECO:0000259" key="1">
    <source>
        <dbReference type="Pfam" id="PF04836"/>
    </source>
</evidence>
<dbReference type="AlphaFoldDB" id="A0AAN9FZ68"/>
<proteinExistence type="predicted"/>
<feature type="domain" description="Interferon-related developmental regulator C-terminal" evidence="1">
    <location>
        <begin position="92"/>
        <end position="135"/>
    </location>
</feature>
<comment type="caution">
    <text evidence="2">The sequence shown here is derived from an EMBL/GenBank/DDBJ whole genome shotgun (WGS) entry which is preliminary data.</text>
</comment>
<organism evidence="2 3">
    <name type="scientific">Crotalaria pallida</name>
    <name type="common">Smooth rattlebox</name>
    <name type="synonym">Crotalaria striata</name>
    <dbReference type="NCBI Taxonomy" id="3830"/>
    <lineage>
        <taxon>Eukaryota</taxon>
        <taxon>Viridiplantae</taxon>
        <taxon>Streptophyta</taxon>
        <taxon>Embryophyta</taxon>
        <taxon>Tracheophyta</taxon>
        <taxon>Spermatophyta</taxon>
        <taxon>Magnoliopsida</taxon>
        <taxon>eudicotyledons</taxon>
        <taxon>Gunneridae</taxon>
        <taxon>Pentapetalae</taxon>
        <taxon>rosids</taxon>
        <taxon>fabids</taxon>
        <taxon>Fabales</taxon>
        <taxon>Fabaceae</taxon>
        <taxon>Papilionoideae</taxon>
        <taxon>50 kb inversion clade</taxon>
        <taxon>genistoids sensu lato</taxon>
        <taxon>core genistoids</taxon>
        <taxon>Crotalarieae</taxon>
        <taxon>Crotalaria</taxon>
    </lineage>
</organism>
<dbReference type="Pfam" id="PF04836">
    <property type="entry name" value="IFRD_C"/>
    <property type="match status" value="1"/>
</dbReference>
<reference evidence="2 3" key="1">
    <citation type="submission" date="2024-01" db="EMBL/GenBank/DDBJ databases">
        <title>The genomes of 5 underutilized Papilionoideae crops provide insights into root nodulation and disease resistanc.</title>
        <authorList>
            <person name="Yuan L."/>
        </authorList>
    </citation>
    <scope>NUCLEOTIDE SEQUENCE [LARGE SCALE GENOMIC DNA]</scope>
    <source>
        <strain evidence="2">ZHUSHIDOU_FW_LH</strain>
        <tissue evidence="2">Leaf</tissue>
    </source>
</reference>
<accession>A0AAN9FZ68</accession>
<protein>
    <recommendedName>
        <fullName evidence="1">Interferon-related developmental regulator C-terminal domain-containing protein</fullName>
    </recommendedName>
</protein>
<dbReference type="EMBL" id="JAYWIO010000002">
    <property type="protein sequence ID" value="KAK7282165.1"/>
    <property type="molecule type" value="Genomic_DNA"/>
</dbReference>
<dbReference type="InterPro" id="IPR006921">
    <property type="entry name" value="Interferon-rel_develop_reg_C"/>
</dbReference>